<comment type="caution">
    <text evidence="3">The sequence shown here is derived from an EMBL/GenBank/DDBJ whole genome shotgun (WGS) entry which is preliminary data.</text>
</comment>
<sequence length="289" mass="31601">MEKTLRQCLSDAQAGNYAIGHFNISNIEGLWAVVHAAQNTGKSVIVGVSEGERDFLGIKQVKALVSSVRDEFQVPIFLNADHTYSFDRVKEAIDAGFDSVIFDGAKLSFEENLKETKKCVEYARSVNPEILVEAELGYIGQSSKVLDEIPEGASLSEETLTKPEEAEKFVKETGIDMLAPAVGTLHGILRSGVNPEINIERIKAIKKAVKVPLVLHGGSGSTSSDFEKAVEAGISIVHISTEIRIAFRDALKKDLQENPEEVAPYKIMKGAVQAMQKIVEDRIRLFSGE</sequence>
<keyword evidence="2" id="KW-0862">Zinc</keyword>
<dbReference type="CDD" id="cd00947">
    <property type="entry name" value="TBP_aldolase_IIB"/>
    <property type="match status" value="1"/>
</dbReference>
<feature type="binding site" evidence="2">
    <location>
        <position position="216"/>
    </location>
    <ligand>
        <name>Zn(2+)</name>
        <dbReference type="ChEBI" id="CHEBI:29105"/>
        <label>1</label>
        <note>catalytic</note>
    </ligand>
</feature>
<dbReference type="EMBL" id="MHWE01000010">
    <property type="protein sequence ID" value="OHB04210.1"/>
    <property type="molecule type" value="Genomic_DNA"/>
</dbReference>
<dbReference type="GO" id="GO:0008270">
    <property type="term" value="F:zinc ion binding"/>
    <property type="evidence" value="ECO:0007669"/>
    <property type="project" value="InterPro"/>
</dbReference>
<evidence type="ECO:0008006" key="5">
    <source>
        <dbReference type="Google" id="ProtNLM"/>
    </source>
</evidence>
<dbReference type="InterPro" id="IPR000771">
    <property type="entry name" value="FBA_II"/>
</dbReference>
<protein>
    <recommendedName>
        <fullName evidence="5">Tagatose-bisphosphate aldolase</fullName>
    </recommendedName>
</protein>
<dbReference type="NCBIfam" id="TIGR00167">
    <property type="entry name" value="cbbA"/>
    <property type="match status" value="1"/>
</dbReference>
<dbReference type="AlphaFoldDB" id="A0A1G2U5J0"/>
<accession>A0A1G2U5J0</accession>
<dbReference type="InterPro" id="IPR050246">
    <property type="entry name" value="Class_II_FBP_aldolase"/>
</dbReference>
<comment type="cofactor">
    <cofactor evidence="2">
        <name>Zn(2+)</name>
        <dbReference type="ChEBI" id="CHEBI:29105"/>
    </cofactor>
    <text evidence="2">Binds 2 Zn(2+) ions per subunit. One is catalytic and the other provides a structural contribution.</text>
</comment>
<keyword evidence="2" id="KW-0479">Metal-binding</keyword>
<dbReference type="GO" id="GO:0016832">
    <property type="term" value="F:aldehyde-lyase activity"/>
    <property type="evidence" value="ECO:0007669"/>
    <property type="project" value="InterPro"/>
</dbReference>
<feature type="binding site" evidence="2">
    <location>
        <position position="186"/>
    </location>
    <ligand>
        <name>Zn(2+)</name>
        <dbReference type="ChEBI" id="CHEBI:29105"/>
        <label>1</label>
        <note>catalytic</note>
    </ligand>
</feature>
<evidence type="ECO:0000313" key="3">
    <source>
        <dbReference type="EMBL" id="OHB04210.1"/>
    </source>
</evidence>
<dbReference type="Pfam" id="PF01116">
    <property type="entry name" value="F_bP_aldolase"/>
    <property type="match status" value="1"/>
</dbReference>
<dbReference type="PANTHER" id="PTHR30304">
    <property type="entry name" value="D-TAGATOSE-1,6-BISPHOSPHATE ALDOLASE"/>
    <property type="match status" value="1"/>
</dbReference>
<feature type="binding site" evidence="2">
    <location>
        <position position="82"/>
    </location>
    <ligand>
        <name>Zn(2+)</name>
        <dbReference type="ChEBI" id="CHEBI:29105"/>
        <label>1</label>
        <note>catalytic</note>
    </ligand>
</feature>
<dbReference type="Gene3D" id="3.20.20.70">
    <property type="entry name" value="Aldolase class I"/>
    <property type="match status" value="1"/>
</dbReference>
<feature type="binding site" evidence="2">
    <location>
        <position position="135"/>
    </location>
    <ligand>
        <name>Zn(2+)</name>
        <dbReference type="ChEBI" id="CHEBI:29105"/>
        <label>2</label>
    </ligand>
</feature>
<dbReference type="InterPro" id="IPR013785">
    <property type="entry name" value="Aldolase_TIM"/>
</dbReference>
<dbReference type="GO" id="GO:0005975">
    <property type="term" value="P:carbohydrate metabolic process"/>
    <property type="evidence" value="ECO:0007669"/>
    <property type="project" value="InterPro"/>
</dbReference>
<evidence type="ECO:0000256" key="2">
    <source>
        <dbReference type="PIRSR" id="PIRSR001359-3"/>
    </source>
</evidence>
<proteinExistence type="predicted"/>
<name>A0A1G2U5J0_9BACT</name>
<dbReference type="SUPFAM" id="SSF51569">
    <property type="entry name" value="Aldolase"/>
    <property type="match status" value="1"/>
</dbReference>
<evidence type="ECO:0000313" key="4">
    <source>
        <dbReference type="Proteomes" id="UP000176800"/>
    </source>
</evidence>
<gene>
    <name evidence="3" type="ORF">A3B14_02255</name>
</gene>
<dbReference type="PIRSF" id="PIRSF001359">
    <property type="entry name" value="F_bP_aldolase_II"/>
    <property type="match status" value="1"/>
</dbReference>
<feature type="active site" description="Proton donor" evidence="1">
    <location>
        <position position="81"/>
    </location>
</feature>
<evidence type="ECO:0000256" key="1">
    <source>
        <dbReference type="PIRSR" id="PIRSR001359-1"/>
    </source>
</evidence>
<feature type="binding site" evidence="2">
    <location>
        <position position="103"/>
    </location>
    <ligand>
        <name>Zn(2+)</name>
        <dbReference type="ChEBI" id="CHEBI:29105"/>
        <label>2</label>
    </ligand>
</feature>
<dbReference type="Proteomes" id="UP000176800">
    <property type="component" value="Unassembled WGS sequence"/>
</dbReference>
<reference evidence="3 4" key="1">
    <citation type="journal article" date="2016" name="Nat. Commun.">
        <title>Thousands of microbial genomes shed light on interconnected biogeochemical processes in an aquifer system.</title>
        <authorList>
            <person name="Anantharaman K."/>
            <person name="Brown C.T."/>
            <person name="Hug L.A."/>
            <person name="Sharon I."/>
            <person name="Castelle C.J."/>
            <person name="Probst A.J."/>
            <person name="Thomas B.C."/>
            <person name="Singh A."/>
            <person name="Wilkins M.J."/>
            <person name="Karaoz U."/>
            <person name="Brodie E.L."/>
            <person name="Williams K.H."/>
            <person name="Hubbard S.S."/>
            <person name="Banfield J.F."/>
        </authorList>
    </citation>
    <scope>NUCLEOTIDE SEQUENCE [LARGE SCALE GENOMIC DNA]</scope>
</reference>
<dbReference type="PANTHER" id="PTHR30304:SF0">
    <property type="entry name" value="D-TAGATOSE-1,6-BISPHOSPHATE ALDOLASE SUBUNIT GATY-RELATED"/>
    <property type="match status" value="1"/>
</dbReference>
<organism evidence="3 4">
    <name type="scientific">Candidatus Zambryskibacteria bacterium RIFCSPLOWO2_01_FULL_45_21</name>
    <dbReference type="NCBI Taxonomy" id="1802761"/>
    <lineage>
        <taxon>Bacteria</taxon>
        <taxon>Candidatus Zambryskiibacteriota</taxon>
    </lineage>
</organism>